<evidence type="ECO:0000256" key="2">
    <source>
        <dbReference type="SAM" id="SignalP"/>
    </source>
</evidence>
<reference evidence="3 4" key="1">
    <citation type="submission" date="2019-04" db="EMBL/GenBank/DDBJ databases">
        <title>Annotation for the trematode Fasciola gigantica.</title>
        <authorList>
            <person name="Choi Y.-J."/>
        </authorList>
    </citation>
    <scope>NUCLEOTIDE SEQUENCE [LARGE SCALE GENOMIC DNA]</scope>
    <source>
        <strain evidence="3">Uganda_cow_1</strain>
    </source>
</reference>
<keyword evidence="4" id="KW-1185">Reference proteome</keyword>
<dbReference type="InterPro" id="IPR000884">
    <property type="entry name" value="TSP1_rpt"/>
</dbReference>
<keyword evidence="1" id="KW-0812">Transmembrane</keyword>
<comment type="caution">
    <text evidence="3">The sequence shown here is derived from an EMBL/GenBank/DDBJ whole genome shotgun (WGS) entry which is preliminary data.</text>
</comment>
<feature type="signal peptide" evidence="2">
    <location>
        <begin position="1"/>
        <end position="17"/>
    </location>
</feature>
<feature type="chain" id="PRO_5021334558" evidence="2">
    <location>
        <begin position="18"/>
        <end position="628"/>
    </location>
</feature>
<dbReference type="Gene3D" id="2.10.25.10">
    <property type="entry name" value="Laminin"/>
    <property type="match status" value="1"/>
</dbReference>
<proteinExistence type="predicted"/>
<gene>
    <name evidence="3" type="ORF">FGIG_05380</name>
</gene>
<dbReference type="EMBL" id="SUNJ01001589">
    <property type="protein sequence ID" value="TPP66622.1"/>
    <property type="molecule type" value="Genomic_DNA"/>
</dbReference>
<evidence type="ECO:0000256" key="1">
    <source>
        <dbReference type="SAM" id="Phobius"/>
    </source>
</evidence>
<dbReference type="AlphaFoldDB" id="A0A504YXJ5"/>
<evidence type="ECO:0000313" key="3">
    <source>
        <dbReference type="EMBL" id="TPP66622.1"/>
    </source>
</evidence>
<protein>
    <submittedName>
        <fullName evidence="3">Acidic fibroblast growth factor intracellular binding protein</fullName>
    </submittedName>
</protein>
<dbReference type="OrthoDB" id="6130531at2759"/>
<feature type="transmembrane region" description="Helical" evidence="1">
    <location>
        <begin position="580"/>
        <end position="602"/>
    </location>
</feature>
<organism evidence="3 4">
    <name type="scientific">Fasciola gigantica</name>
    <name type="common">Giant liver fluke</name>
    <dbReference type="NCBI Taxonomy" id="46835"/>
    <lineage>
        <taxon>Eukaryota</taxon>
        <taxon>Metazoa</taxon>
        <taxon>Spiralia</taxon>
        <taxon>Lophotrochozoa</taxon>
        <taxon>Platyhelminthes</taxon>
        <taxon>Trematoda</taxon>
        <taxon>Digenea</taxon>
        <taxon>Plagiorchiida</taxon>
        <taxon>Echinostomata</taxon>
        <taxon>Echinostomatoidea</taxon>
        <taxon>Fasciolidae</taxon>
        <taxon>Fasciola</taxon>
    </lineage>
</organism>
<accession>A0A504YXJ5</accession>
<dbReference type="Proteomes" id="UP000316759">
    <property type="component" value="Unassembled WGS sequence"/>
</dbReference>
<name>A0A504YXJ5_FASGI</name>
<keyword evidence="2" id="KW-0732">Signal</keyword>
<evidence type="ECO:0000313" key="4">
    <source>
        <dbReference type="Proteomes" id="UP000316759"/>
    </source>
</evidence>
<dbReference type="STRING" id="46835.A0A504YXJ5"/>
<dbReference type="PROSITE" id="PS50092">
    <property type="entry name" value="TSP1"/>
    <property type="match status" value="1"/>
</dbReference>
<sequence>MLQWLVLIILELYLTQGNQQANEPQMNYIYLQMPHNMPSKDQYTQRTGFPRGSIGSLSLPVVQTPKYQNEALKPINVYHFQQNVPQTGDQELPTIKASDITLFYFWFLFEKRDTYITYIKANSSLDKIIAPFVSKMPAARLQFITFYCMLRQNPKVTVLEDGKIQVTTEPFPDFYRFCPSVCADREGPGLSSQERRQLNRFTKPCSYPKEYLPFISRKCTVAGKGPFHVHRESFACSCQGNTEWSEQLKTCHYRLSTADREKLASTETGPGAATLKATVDCFRDGTLYVGGVSFDADNGGEEVIRSTHQALRCVCKPQYYGTRCDKLKDPCIMSVGNAIPGHVACGVDKGNRCIPNFEESRYSCQCSPNYQKITSLKDLPTGRLLDNCLRQRDPCAVQSCMHGTCVLSDFGSTMELLGKQSREPFSWIGRVPQIVARCLCNAGWSGEKCSYPLVLNGWSPWSPWTSCEPSCQSSLTEMPPQAQKELIEAGQSTPRWGVRQRTRYRDCMGYASDCRQELKERFVDGGSKMEDGQSWRQYERRACRPRPCDRLLYLAMGKRAVKRSKIMKQVRETLKQAYTVHLWTVLAFTFVFAIFGFVAAFATKIHSEKSFEHMSFPGSREGSLSNRR</sequence>
<keyword evidence="1" id="KW-1133">Transmembrane helix</keyword>
<keyword evidence="1" id="KW-0472">Membrane</keyword>